<sequence length="254" mass="26908">MTRRGNGLHADSYEPLADLAPEHADAMLEALREAGVAAYAVPAPRPGGAAVELAPTDQLFVDSRAHEQAAEVLEALLPLLRDDGDEVSPLATEIVSDAPAVPDEDAVWRDLVDRFNDGSADRGDWPEREDLPEGSDGDDGPTDLLDPPGSAPARSARRVVRGADESDAADDDEDHYTPPPPPPIPRGDLVSRLAWTALFAGPLFLIVAMLVRWDMPGWLAFAAVAAFIGGFVVLVLRMGDQPPSDSGPDDGAVI</sequence>
<feature type="compositionally biased region" description="Basic and acidic residues" evidence="1">
    <location>
        <begin position="118"/>
        <end position="131"/>
    </location>
</feature>
<proteinExistence type="predicted"/>
<evidence type="ECO:0008006" key="5">
    <source>
        <dbReference type="Google" id="ProtNLM"/>
    </source>
</evidence>
<comment type="caution">
    <text evidence="3">The sequence shown here is derived from an EMBL/GenBank/DDBJ whole genome shotgun (WGS) entry which is preliminary data.</text>
</comment>
<reference evidence="3 4" key="1">
    <citation type="submission" date="2018-03" db="EMBL/GenBank/DDBJ databases">
        <title>Genomic Encyclopedia of Archaeal and Bacterial Type Strains, Phase II (KMG-II): from individual species to whole genera.</title>
        <authorList>
            <person name="Goeker M."/>
        </authorList>
    </citation>
    <scope>NUCLEOTIDE SEQUENCE [LARGE SCALE GENOMIC DNA]</scope>
    <source>
        <strain evidence="3 4">DSM 45601</strain>
    </source>
</reference>
<feature type="compositionally biased region" description="Acidic residues" evidence="1">
    <location>
        <begin position="132"/>
        <end position="141"/>
    </location>
</feature>
<feature type="compositionally biased region" description="Low complexity" evidence="1">
    <location>
        <begin position="142"/>
        <end position="154"/>
    </location>
</feature>
<accession>A0A2T0Q030</accession>
<name>A0A2T0Q030_9ACTN</name>
<evidence type="ECO:0000256" key="2">
    <source>
        <dbReference type="SAM" id="Phobius"/>
    </source>
</evidence>
<evidence type="ECO:0000256" key="1">
    <source>
        <dbReference type="SAM" id="MobiDB-lite"/>
    </source>
</evidence>
<feature type="region of interest" description="Disordered" evidence="1">
    <location>
        <begin position="118"/>
        <end position="185"/>
    </location>
</feature>
<keyword evidence="2" id="KW-0472">Membrane</keyword>
<dbReference type="AlphaFoldDB" id="A0A2T0Q030"/>
<protein>
    <recommendedName>
        <fullName evidence="5">DUF308 domain-containing protein</fullName>
    </recommendedName>
</protein>
<evidence type="ECO:0000313" key="3">
    <source>
        <dbReference type="EMBL" id="PRX97023.1"/>
    </source>
</evidence>
<feature type="transmembrane region" description="Helical" evidence="2">
    <location>
        <begin position="217"/>
        <end position="236"/>
    </location>
</feature>
<keyword evidence="2" id="KW-1133">Transmembrane helix</keyword>
<dbReference type="EMBL" id="PVZC01000006">
    <property type="protein sequence ID" value="PRX97023.1"/>
    <property type="molecule type" value="Genomic_DNA"/>
</dbReference>
<feature type="transmembrane region" description="Helical" evidence="2">
    <location>
        <begin position="193"/>
        <end position="211"/>
    </location>
</feature>
<gene>
    <name evidence="3" type="ORF">CLV72_10659</name>
</gene>
<organism evidence="3 4">
    <name type="scientific">Allonocardiopsis opalescens</name>
    <dbReference type="NCBI Taxonomy" id="1144618"/>
    <lineage>
        <taxon>Bacteria</taxon>
        <taxon>Bacillati</taxon>
        <taxon>Actinomycetota</taxon>
        <taxon>Actinomycetes</taxon>
        <taxon>Streptosporangiales</taxon>
        <taxon>Allonocardiopsis</taxon>
    </lineage>
</organism>
<keyword evidence="2" id="KW-0812">Transmembrane</keyword>
<dbReference type="Proteomes" id="UP000237846">
    <property type="component" value="Unassembled WGS sequence"/>
</dbReference>
<dbReference type="RefSeq" id="WP_106248659.1">
    <property type="nucleotide sequence ID" value="NZ_PVZC01000006.1"/>
</dbReference>
<dbReference type="OrthoDB" id="3824493at2"/>
<feature type="compositionally biased region" description="Acidic residues" evidence="1">
    <location>
        <begin position="165"/>
        <end position="174"/>
    </location>
</feature>
<evidence type="ECO:0000313" key="4">
    <source>
        <dbReference type="Proteomes" id="UP000237846"/>
    </source>
</evidence>
<keyword evidence="4" id="KW-1185">Reference proteome</keyword>